<dbReference type="Gene3D" id="2.60.40.10">
    <property type="entry name" value="Immunoglobulins"/>
    <property type="match status" value="1"/>
</dbReference>
<evidence type="ECO:0000313" key="5">
    <source>
        <dbReference type="EMBL" id="MBK9297008.1"/>
    </source>
</evidence>
<dbReference type="InterPro" id="IPR017853">
    <property type="entry name" value="GH"/>
</dbReference>
<dbReference type="SUPFAM" id="SSF51445">
    <property type="entry name" value="(Trans)glycosidases"/>
    <property type="match status" value="1"/>
</dbReference>
<sequence length="694" mass="74551">MKAHAQRLAALLFAVIIGSAALQLSGVASAAPLAPNLTEVVVQPDQRTVEVTWQHTGQTLVSYEIWWRTSGTSTWQWVSSSAGGTNSSWVPYASAQSTYVERLKMPASVAKTKVDIGIKAVQGTCPPDSNCSNLDDAKITNIGMKAAPKVTLTSDPTSIQVNWTAASGSFPFVSYDVFLKPTSYPGPIEDCWSTWEGTRKNTTKSLTSVPAGCGGGAVQPQTQYQVGVRTIQQTGAKPVWTTVRVATATTPSGLPAHCQSTDELFCTDFPNGFVKTAAWPAAQQGDPVTLNGANIKHAPYLNGSNWTTPAVVDEINNGFGSSSAPDWNVIRLNMDWPTYQIEQGGSVTVDPVALQELDTVIDAAKAQGLYVILVPAHTRWPGSLCGMSTRMADATHDIPKWMWDIVAPSLTPECKKWSTTAQDLEDEVFARPEFKTYIRTLADRYSDFSTSAKADRSETVVALDLINEPKGDGGVQSKQSKMIANYTAIVQDVRANSTATNKILMAEPTHGDTSLAQNSADLATFAASSKNLMWSFHDYFGGGTDGSEPPTDPIWGYGRSSYGFPKGQDRTDSNPRPYTYGNEAAQHRTYVEQVIGWSTAQGLPVYIGEYGVYNPCWGNVESEAMEYATQTRDLYDSIPISPGSSTTAPVSRTWWINGSSNAASAMELRRASTAGPAGCGPEVGGYFAHAAGTT</sequence>
<accession>A0A936NCN9</accession>
<keyword evidence="3" id="KW-0732">Signal</keyword>
<feature type="domain" description="Fibronectin type-III" evidence="4">
    <location>
        <begin position="144"/>
        <end position="253"/>
    </location>
</feature>
<evidence type="ECO:0000256" key="1">
    <source>
        <dbReference type="ARBA" id="ARBA00022801"/>
    </source>
</evidence>
<dbReference type="EMBL" id="JADJZA010000006">
    <property type="protein sequence ID" value="MBK9297008.1"/>
    <property type="molecule type" value="Genomic_DNA"/>
</dbReference>
<dbReference type="PROSITE" id="PS50853">
    <property type="entry name" value="FN3"/>
    <property type="match status" value="1"/>
</dbReference>
<feature type="signal peptide" evidence="3">
    <location>
        <begin position="1"/>
        <end position="30"/>
    </location>
</feature>
<keyword evidence="1" id="KW-0378">Hydrolase</keyword>
<organism evidence="5 6">
    <name type="scientific">Candidatus Neomicrothrix subdominans</name>
    <dbReference type="NCBI Taxonomy" id="2954438"/>
    <lineage>
        <taxon>Bacteria</taxon>
        <taxon>Bacillati</taxon>
        <taxon>Actinomycetota</taxon>
        <taxon>Acidimicrobiia</taxon>
        <taxon>Acidimicrobiales</taxon>
        <taxon>Microthrixaceae</taxon>
        <taxon>Candidatus Neomicrothrix</taxon>
    </lineage>
</organism>
<gene>
    <name evidence="5" type="ORF">IPN02_09255</name>
</gene>
<dbReference type="Proteomes" id="UP000727993">
    <property type="component" value="Unassembled WGS sequence"/>
</dbReference>
<keyword evidence="2" id="KW-0326">Glycosidase</keyword>
<dbReference type="GO" id="GO:0004553">
    <property type="term" value="F:hydrolase activity, hydrolyzing O-glycosyl compounds"/>
    <property type="evidence" value="ECO:0007669"/>
    <property type="project" value="InterPro"/>
</dbReference>
<protein>
    <submittedName>
        <fullName evidence="5">Cellulase family glycosylhydrolase</fullName>
    </submittedName>
</protein>
<evidence type="ECO:0000256" key="3">
    <source>
        <dbReference type="SAM" id="SignalP"/>
    </source>
</evidence>
<evidence type="ECO:0000259" key="4">
    <source>
        <dbReference type="PROSITE" id="PS50853"/>
    </source>
</evidence>
<dbReference type="InterPro" id="IPR003961">
    <property type="entry name" value="FN3_dom"/>
</dbReference>
<dbReference type="InterPro" id="IPR013783">
    <property type="entry name" value="Ig-like_fold"/>
</dbReference>
<name>A0A936NCN9_9ACTN</name>
<reference evidence="5 6" key="1">
    <citation type="submission" date="2020-10" db="EMBL/GenBank/DDBJ databases">
        <title>Connecting structure to function with the recovery of over 1000 high-quality activated sludge metagenome-assembled genomes encoding full-length rRNA genes using long-read sequencing.</title>
        <authorList>
            <person name="Singleton C.M."/>
            <person name="Petriglieri F."/>
            <person name="Kristensen J.M."/>
            <person name="Kirkegaard R.H."/>
            <person name="Michaelsen T.Y."/>
            <person name="Andersen M.H."/>
            <person name="Karst S.M."/>
            <person name="Dueholm M.S."/>
            <person name="Nielsen P.H."/>
            <person name="Albertsen M."/>
        </authorList>
    </citation>
    <scope>NUCLEOTIDE SEQUENCE [LARGE SCALE GENOMIC DNA]</scope>
    <source>
        <strain evidence="5">Lyne_18-Q3-R50-59_MAXAC.006</strain>
    </source>
</reference>
<dbReference type="InterPro" id="IPR001547">
    <property type="entry name" value="Glyco_hydro_5"/>
</dbReference>
<proteinExistence type="predicted"/>
<evidence type="ECO:0000313" key="6">
    <source>
        <dbReference type="Proteomes" id="UP000727993"/>
    </source>
</evidence>
<dbReference type="Gene3D" id="3.20.20.80">
    <property type="entry name" value="Glycosidases"/>
    <property type="match status" value="1"/>
</dbReference>
<feature type="chain" id="PRO_5037694598" evidence="3">
    <location>
        <begin position="31"/>
        <end position="694"/>
    </location>
</feature>
<dbReference type="AlphaFoldDB" id="A0A936NCN9"/>
<comment type="caution">
    <text evidence="5">The sequence shown here is derived from an EMBL/GenBank/DDBJ whole genome shotgun (WGS) entry which is preliminary data.</text>
</comment>
<dbReference type="Pfam" id="PF00150">
    <property type="entry name" value="Cellulase"/>
    <property type="match status" value="1"/>
</dbReference>
<dbReference type="GO" id="GO:0000272">
    <property type="term" value="P:polysaccharide catabolic process"/>
    <property type="evidence" value="ECO:0007669"/>
    <property type="project" value="InterPro"/>
</dbReference>
<evidence type="ECO:0000256" key="2">
    <source>
        <dbReference type="ARBA" id="ARBA00023295"/>
    </source>
</evidence>